<comment type="caution">
    <text evidence="9">The sequence shown here is derived from an EMBL/GenBank/DDBJ whole genome shotgun (WGS) entry which is preliminary data.</text>
</comment>
<keyword evidence="6" id="KW-0472">Membrane</keyword>
<dbReference type="InterPro" id="IPR003593">
    <property type="entry name" value="AAA+_ATPase"/>
</dbReference>
<dbReference type="EMBL" id="SOFG01000004">
    <property type="protein sequence ID" value="TFB90824.1"/>
    <property type="molecule type" value="Genomic_DNA"/>
</dbReference>
<organism evidence="9 10">
    <name type="scientific">Cryobacterium algoricola</name>
    <dbReference type="NCBI Taxonomy" id="1259183"/>
    <lineage>
        <taxon>Bacteria</taxon>
        <taxon>Bacillati</taxon>
        <taxon>Actinomycetota</taxon>
        <taxon>Actinomycetes</taxon>
        <taxon>Micrococcales</taxon>
        <taxon>Microbacteriaceae</taxon>
        <taxon>Cryobacterium</taxon>
    </lineage>
</organism>
<evidence type="ECO:0000256" key="4">
    <source>
        <dbReference type="ARBA" id="ARBA00022741"/>
    </source>
</evidence>
<accession>A0ABY2IGZ2</accession>
<dbReference type="InterPro" id="IPR003439">
    <property type="entry name" value="ABC_transporter-like_ATP-bd"/>
</dbReference>
<evidence type="ECO:0000256" key="7">
    <source>
        <dbReference type="SAM" id="MobiDB-lite"/>
    </source>
</evidence>
<dbReference type="RefSeq" id="WP_134532829.1">
    <property type="nucleotide sequence ID" value="NZ_SOFG01000004.1"/>
</dbReference>
<dbReference type="InterPro" id="IPR027417">
    <property type="entry name" value="P-loop_NTPase"/>
</dbReference>
<name>A0ABY2IGZ2_9MICO</name>
<evidence type="ECO:0000256" key="2">
    <source>
        <dbReference type="ARBA" id="ARBA00022448"/>
    </source>
</evidence>
<gene>
    <name evidence="9" type="ORF">E3O44_04470</name>
</gene>
<dbReference type="PROSITE" id="PS00211">
    <property type="entry name" value="ABC_TRANSPORTER_1"/>
    <property type="match status" value="1"/>
</dbReference>
<comment type="subcellular location">
    <subcellularLocation>
        <location evidence="1">Cell membrane</location>
        <topology evidence="1">Peripheral membrane protein</topology>
    </subcellularLocation>
</comment>
<evidence type="ECO:0000259" key="8">
    <source>
        <dbReference type="PROSITE" id="PS50893"/>
    </source>
</evidence>
<evidence type="ECO:0000313" key="10">
    <source>
        <dbReference type="Proteomes" id="UP000297608"/>
    </source>
</evidence>
<dbReference type="SMART" id="SM00382">
    <property type="entry name" value="AAA"/>
    <property type="match status" value="1"/>
</dbReference>
<keyword evidence="2" id="KW-0813">Transport</keyword>
<dbReference type="SUPFAM" id="SSF52540">
    <property type="entry name" value="P-loop containing nucleoside triphosphate hydrolases"/>
    <property type="match status" value="1"/>
</dbReference>
<dbReference type="PIRSF" id="PIRSF039085">
    <property type="entry name" value="ABC_ATPase_HisP"/>
    <property type="match status" value="1"/>
</dbReference>
<dbReference type="GO" id="GO:0005524">
    <property type="term" value="F:ATP binding"/>
    <property type="evidence" value="ECO:0007669"/>
    <property type="project" value="UniProtKB-KW"/>
</dbReference>
<feature type="domain" description="ABC transporter" evidence="8">
    <location>
        <begin position="33"/>
        <end position="293"/>
    </location>
</feature>
<dbReference type="PROSITE" id="PS50893">
    <property type="entry name" value="ABC_TRANSPORTER_2"/>
    <property type="match status" value="1"/>
</dbReference>
<dbReference type="PANTHER" id="PTHR43166:SF35">
    <property type="entry name" value="L-CYSTINE IMPORT ATP-BINDING PROTEIN TCYN"/>
    <property type="match status" value="1"/>
</dbReference>
<evidence type="ECO:0000313" key="9">
    <source>
        <dbReference type="EMBL" id="TFB90824.1"/>
    </source>
</evidence>
<proteinExistence type="predicted"/>
<dbReference type="InterPro" id="IPR030679">
    <property type="entry name" value="ABC_ATPase_HisP-typ"/>
</dbReference>
<feature type="region of interest" description="Disordered" evidence="7">
    <location>
        <begin position="1"/>
        <end position="26"/>
    </location>
</feature>
<keyword evidence="4" id="KW-0547">Nucleotide-binding</keyword>
<evidence type="ECO:0000256" key="6">
    <source>
        <dbReference type="ARBA" id="ARBA00023136"/>
    </source>
</evidence>
<keyword evidence="10" id="KW-1185">Reference proteome</keyword>
<keyword evidence="3" id="KW-1003">Cell membrane</keyword>
<evidence type="ECO:0000256" key="5">
    <source>
        <dbReference type="ARBA" id="ARBA00022840"/>
    </source>
</evidence>
<dbReference type="Gene3D" id="3.40.50.300">
    <property type="entry name" value="P-loop containing nucleotide triphosphate hydrolases"/>
    <property type="match status" value="1"/>
</dbReference>
<evidence type="ECO:0000256" key="3">
    <source>
        <dbReference type="ARBA" id="ARBA00022475"/>
    </source>
</evidence>
<dbReference type="Proteomes" id="UP000297608">
    <property type="component" value="Unassembled WGS sequence"/>
</dbReference>
<dbReference type="Pfam" id="PF00005">
    <property type="entry name" value="ABC_tran"/>
    <property type="match status" value="1"/>
</dbReference>
<dbReference type="PANTHER" id="PTHR43166">
    <property type="entry name" value="AMINO ACID IMPORT ATP-BINDING PROTEIN"/>
    <property type="match status" value="1"/>
</dbReference>
<protein>
    <submittedName>
        <fullName evidence="9">Amino acid ABC transporter ATP-binding protein</fullName>
    </submittedName>
</protein>
<evidence type="ECO:0000256" key="1">
    <source>
        <dbReference type="ARBA" id="ARBA00004202"/>
    </source>
</evidence>
<dbReference type="InterPro" id="IPR050086">
    <property type="entry name" value="MetN_ABC_transporter-like"/>
</dbReference>
<sequence length="300" mass="32057">MSPTDTPLDPPREPQTEPQPGDGTAPAASAALLSVRGLRKSFGTTRVLESIDLTVGRGRVLALIGPSGSGKTTILRCLNGLETADGGTITITAAEADPAAAGATPAGTGTGTELTVDFGAAGGPRDKQLAALRDRSAMVFQNYNLFPHNTVLENVLEGPVVVQRRPKAEVTAEALALLTRVGLADKTDAYPFELSGGQQQRVGIVRALALRPQLLLFDEPTSSLDPELVGDVLRLIKELAIEGWTMVIVTHELEFAREVASEIAFVDGGRIVEHGDPKQVLRHPREERTRQFLHRLLNPF</sequence>
<keyword evidence="5 9" id="KW-0067">ATP-binding</keyword>
<dbReference type="InterPro" id="IPR017871">
    <property type="entry name" value="ABC_transporter-like_CS"/>
</dbReference>
<reference evidence="9 10" key="1">
    <citation type="submission" date="2019-03" db="EMBL/GenBank/DDBJ databases">
        <title>Genomics of glacier-inhabiting Cryobacterium strains.</title>
        <authorList>
            <person name="Liu Q."/>
            <person name="Xin Y.-H."/>
        </authorList>
    </citation>
    <scope>NUCLEOTIDE SEQUENCE [LARGE SCALE GENOMIC DNA]</scope>
    <source>
        <strain evidence="9 10">MDB2-B</strain>
    </source>
</reference>